<dbReference type="AlphaFoldDB" id="A0A1C3L3M0"/>
<dbReference type="SUPFAM" id="SSF52047">
    <property type="entry name" value="RNI-like"/>
    <property type="match status" value="1"/>
</dbReference>
<protein>
    <recommendedName>
        <fullName evidence="4">Leucine-rich repeat protein</fullName>
    </recommendedName>
</protein>
<sequence>MYNFVDNTNCISINSFKGLKFLNLSGCPINNDGIYLLINSLKTSYSPLEYIDITCCHDLSDHIYQTLTTLMSNRTYKFLKNENLLFKDLPLTVHGVPPALICLNDSDDNTDKEKSAWWNYKKDDQRIPRDQKGAEKKNEAK</sequence>
<organism evidence="2 3">
    <name type="scientific">Plasmodium malariae</name>
    <dbReference type="NCBI Taxonomy" id="5858"/>
    <lineage>
        <taxon>Eukaryota</taxon>
        <taxon>Sar</taxon>
        <taxon>Alveolata</taxon>
        <taxon>Apicomplexa</taxon>
        <taxon>Aconoidasida</taxon>
        <taxon>Haemosporida</taxon>
        <taxon>Plasmodiidae</taxon>
        <taxon>Plasmodium</taxon>
        <taxon>Plasmodium (Plasmodium)</taxon>
    </lineage>
</organism>
<evidence type="ECO:0000256" key="1">
    <source>
        <dbReference type="SAM" id="MobiDB-lite"/>
    </source>
</evidence>
<gene>
    <name evidence="2" type="primary">PmlGA01_140066600</name>
    <name evidence="2" type="ORF">PMLGA01_140066600</name>
</gene>
<evidence type="ECO:0000313" key="3">
    <source>
        <dbReference type="Proteomes" id="UP000219799"/>
    </source>
</evidence>
<evidence type="ECO:0000313" key="2">
    <source>
        <dbReference type="EMBL" id="SBT81165.1"/>
    </source>
</evidence>
<dbReference type="InterPro" id="IPR032675">
    <property type="entry name" value="LRR_dom_sf"/>
</dbReference>
<feature type="region of interest" description="Disordered" evidence="1">
    <location>
        <begin position="122"/>
        <end position="141"/>
    </location>
</feature>
<reference evidence="2 3" key="1">
    <citation type="submission" date="2016-06" db="EMBL/GenBank/DDBJ databases">
        <authorList>
            <consortium name="Pathogen Informatics"/>
        </authorList>
    </citation>
    <scope>NUCLEOTIDE SEQUENCE [LARGE SCALE GENOMIC DNA]</scope>
    <source>
        <strain evidence="2">PmlGA01</strain>
    </source>
</reference>
<dbReference type="EMBL" id="LT594502">
    <property type="protein sequence ID" value="SBT81165.1"/>
    <property type="molecule type" value="Genomic_DNA"/>
</dbReference>
<evidence type="ECO:0008006" key="4">
    <source>
        <dbReference type="Google" id="ProtNLM"/>
    </source>
</evidence>
<name>A0A1C3L3M0_PLAMA</name>
<proteinExistence type="predicted"/>
<dbReference type="Gene3D" id="3.80.10.10">
    <property type="entry name" value="Ribonuclease Inhibitor"/>
    <property type="match status" value="1"/>
</dbReference>
<dbReference type="Proteomes" id="UP000219799">
    <property type="component" value="Chromosome 14"/>
</dbReference>
<accession>A0A1C3L3M0</accession>